<keyword evidence="3" id="KW-1003">Cell membrane</keyword>
<feature type="transmembrane region" description="Helical" evidence="8">
    <location>
        <begin position="387"/>
        <end position="406"/>
    </location>
</feature>
<name>A0A427XJD1_9TREE</name>
<feature type="transmembrane region" description="Helical" evidence="8">
    <location>
        <begin position="210"/>
        <end position="232"/>
    </location>
</feature>
<evidence type="ECO:0000256" key="8">
    <source>
        <dbReference type="SAM" id="Phobius"/>
    </source>
</evidence>
<evidence type="ECO:0000259" key="9">
    <source>
        <dbReference type="PROSITE" id="PS50850"/>
    </source>
</evidence>
<dbReference type="PROSITE" id="PS50850">
    <property type="entry name" value="MFS"/>
    <property type="match status" value="1"/>
</dbReference>
<dbReference type="PANTHER" id="PTHR43791">
    <property type="entry name" value="PERMEASE-RELATED"/>
    <property type="match status" value="1"/>
</dbReference>
<organism evidence="10 11">
    <name type="scientific">Apiotrichum porosum</name>
    <dbReference type="NCBI Taxonomy" id="105984"/>
    <lineage>
        <taxon>Eukaryota</taxon>
        <taxon>Fungi</taxon>
        <taxon>Dikarya</taxon>
        <taxon>Basidiomycota</taxon>
        <taxon>Agaricomycotina</taxon>
        <taxon>Tremellomycetes</taxon>
        <taxon>Trichosporonales</taxon>
        <taxon>Trichosporonaceae</taxon>
        <taxon>Apiotrichum</taxon>
    </lineage>
</organism>
<keyword evidence="11" id="KW-1185">Reference proteome</keyword>
<dbReference type="Proteomes" id="UP000279236">
    <property type="component" value="Unassembled WGS sequence"/>
</dbReference>
<dbReference type="FunFam" id="1.20.1250.20:FF:000386">
    <property type="entry name" value="MFS general substrate transporter"/>
    <property type="match status" value="1"/>
</dbReference>
<feature type="transmembrane region" description="Helical" evidence="8">
    <location>
        <begin position="176"/>
        <end position="198"/>
    </location>
</feature>
<protein>
    <recommendedName>
        <fullName evidence="9">Major facilitator superfamily (MFS) profile domain-containing protein</fullName>
    </recommendedName>
</protein>
<dbReference type="InterPro" id="IPR020846">
    <property type="entry name" value="MFS_dom"/>
</dbReference>
<keyword evidence="6 8" id="KW-0472">Membrane</keyword>
<feature type="transmembrane region" description="Helical" evidence="8">
    <location>
        <begin position="275"/>
        <end position="292"/>
    </location>
</feature>
<evidence type="ECO:0000256" key="1">
    <source>
        <dbReference type="ARBA" id="ARBA00004651"/>
    </source>
</evidence>
<evidence type="ECO:0000256" key="6">
    <source>
        <dbReference type="ARBA" id="ARBA00023136"/>
    </source>
</evidence>
<dbReference type="GO" id="GO:0005886">
    <property type="term" value="C:plasma membrane"/>
    <property type="evidence" value="ECO:0007669"/>
    <property type="project" value="UniProtKB-SubCell"/>
</dbReference>
<dbReference type="RefSeq" id="XP_028474148.1">
    <property type="nucleotide sequence ID" value="XM_028617685.1"/>
</dbReference>
<feature type="transmembrane region" description="Helical" evidence="8">
    <location>
        <begin position="418"/>
        <end position="440"/>
    </location>
</feature>
<feature type="transmembrane region" description="Helical" evidence="8">
    <location>
        <begin position="328"/>
        <end position="346"/>
    </location>
</feature>
<comment type="caution">
    <text evidence="10">The sequence shown here is derived from an EMBL/GenBank/DDBJ whole genome shotgun (WGS) entry which is preliminary data.</text>
</comment>
<evidence type="ECO:0000256" key="3">
    <source>
        <dbReference type="ARBA" id="ARBA00022475"/>
    </source>
</evidence>
<dbReference type="EMBL" id="RSCE01000011">
    <property type="protein sequence ID" value="RSH79001.1"/>
    <property type="molecule type" value="Genomic_DNA"/>
</dbReference>
<feature type="transmembrane region" description="Helical" evidence="8">
    <location>
        <begin position="452"/>
        <end position="473"/>
    </location>
</feature>
<dbReference type="Pfam" id="PF07690">
    <property type="entry name" value="MFS_1"/>
    <property type="match status" value="1"/>
</dbReference>
<dbReference type="SUPFAM" id="SSF103473">
    <property type="entry name" value="MFS general substrate transporter"/>
    <property type="match status" value="1"/>
</dbReference>
<dbReference type="InterPro" id="IPR036259">
    <property type="entry name" value="MFS_trans_sf"/>
</dbReference>
<dbReference type="InterPro" id="IPR011701">
    <property type="entry name" value="MFS"/>
</dbReference>
<reference evidence="10 11" key="1">
    <citation type="submission" date="2018-11" db="EMBL/GenBank/DDBJ databases">
        <title>Genome sequence of Apiotrichum porosum DSM 27194.</title>
        <authorList>
            <person name="Aliyu H."/>
            <person name="Gorte O."/>
            <person name="Ochsenreither K."/>
        </authorList>
    </citation>
    <scope>NUCLEOTIDE SEQUENCE [LARGE SCALE GENOMIC DNA]</scope>
    <source>
        <strain evidence="10 11">DSM 27194</strain>
    </source>
</reference>
<evidence type="ECO:0000313" key="10">
    <source>
        <dbReference type="EMBL" id="RSH79001.1"/>
    </source>
</evidence>
<dbReference type="GO" id="GO:0022857">
    <property type="term" value="F:transmembrane transporter activity"/>
    <property type="evidence" value="ECO:0007669"/>
    <property type="project" value="InterPro"/>
</dbReference>
<dbReference type="OrthoDB" id="3639251at2759"/>
<dbReference type="AlphaFoldDB" id="A0A427XJD1"/>
<keyword evidence="4 8" id="KW-0812">Transmembrane</keyword>
<evidence type="ECO:0000256" key="7">
    <source>
        <dbReference type="ARBA" id="ARBA00037968"/>
    </source>
</evidence>
<feature type="domain" description="Major facilitator superfamily (MFS) profile" evidence="9">
    <location>
        <begin position="50"/>
        <end position="477"/>
    </location>
</feature>
<dbReference type="PANTHER" id="PTHR43791:SF39">
    <property type="entry name" value="TRANSPORTER LIZ1_SEO1, PUTATIVE (AFU_ORTHOLOGUE AFUA_3G00980)-RELATED"/>
    <property type="match status" value="1"/>
</dbReference>
<accession>A0A427XJD1</accession>
<evidence type="ECO:0000256" key="5">
    <source>
        <dbReference type="ARBA" id="ARBA00022989"/>
    </source>
</evidence>
<evidence type="ECO:0000256" key="2">
    <source>
        <dbReference type="ARBA" id="ARBA00022448"/>
    </source>
</evidence>
<feature type="transmembrane region" description="Helical" evidence="8">
    <location>
        <begin position="142"/>
        <end position="164"/>
    </location>
</feature>
<keyword evidence="5 8" id="KW-1133">Transmembrane helix</keyword>
<comment type="subcellular location">
    <subcellularLocation>
        <location evidence="1">Cell membrane</location>
        <topology evidence="1">Multi-pass membrane protein</topology>
    </subcellularLocation>
</comment>
<dbReference type="FunFam" id="1.20.1250.20:FF:000065">
    <property type="entry name" value="Putative MFS pantothenate transporter"/>
    <property type="match status" value="1"/>
</dbReference>
<sequence length="514" mass="57762">MSTSASSDLEGGKAVDLHKTIKTTWKGKIWDTFDLPRDERKLLAKVDMFLLTFASLGYFIKNLDQSNVNNAFLSGMEEDLAMYGNQLVTSTSIWTVGYVIGQIPSNLILTRVSPRWVIPSLELGWGICTLATYRVNSYKSLYALRFFVGLFESGFYPGIHYLIGGWYTPREIGKRAMIFWLAGSIGTMFSGFLQAAAYTNLSGVGGLEGWRWLFIIDAIITIPIALFGYIFLPGIPLQDKKEWWLTEEQHQLAISRLNQVGRAGRSPWSKAKVRKLFSTWHIYILPFLYVIWNNGYPQNPMGYYLKSFNKTPAPVPGRSYTVSQINNLPLPATGIFIVVSLVYAWLSDGPLRGRRWPFIYVGAASALAIAIPLRVLPLYNNIPGHFALYYLVSIGQGAGPLILSWINEICSQDTEKRALLVAMGNDFAYVVQAVGPNFYWKTTDFPAARKGFTAVIVFQILLVIWTTLILYLLKRDKRKGGDADSFVSDEDVDVVTTLETPTSVDKNFDDLHKP</sequence>
<dbReference type="GeneID" id="39586471"/>
<dbReference type="Gene3D" id="1.20.1250.20">
    <property type="entry name" value="MFS general substrate transporter like domains"/>
    <property type="match status" value="2"/>
</dbReference>
<gene>
    <name evidence="10" type="ORF">EHS24_001928</name>
</gene>
<evidence type="ECO:0000256" key="4">
    <source>
        <dbReference type="ARBA" id="ARBA00022692"/>
    </source>
</evidence>
<comment type="similarity">
    <text evidence="7">Belongs to the major facilitator superfamily. Allantoate permease family.</text>
</comment>
<keyword evidence="2" id="KW-0813">Transport</keyword>
<evidence type="ECO:0000313" key="11">
    <source>
        <dbReference type="Proteomes" id="UP000279236"/>
    </source>
</evidence>
<feature type="transmembrane region" description="Helical" evidence="8">
    <location>
        <begin position="358"/>
        <end position="375"/>
    </location>
</feature>
<proteinExistence type="inferred from homology"/>